<dbReference type="InterPro" id="IPR002934">
    <property type="entry name" value="Polymerase_NTP_transf_dom"/>
</dbReference>
<evidence type="ECO:0000256" key="1">
    <source>
        <dbReference type="ARBA" id="ARBA00001946"/>
    </source>
</evidence>
<evidence type="ECO:0000259" key="10">
    <source>
        <dbReference type="Pfam" id="PF01909"/>
    </source>
</evidence>
<dbReference type="InterPro" id="IPR043519">
    <property type="entry name" value="NT_sf"/>
</dbReference>
<dbReference type="InterPro" id="IPR052038">
    <property type="entry name" value="Type-VII_TA_antitoxin"/>
</dbReference>
<evidence type="ECO:0000256" key="5">
    <source>
        <dbReference type="ARBA" id="ARBA00022723"/>
    </source>
</evidence>
<comment type="caution">
    <text evidence="11">The sequence shown here is derived from an EMBL/GenBank/DDBJ whole genome shotgun (WGS) entry which is preliminary data.</text>
</comment>
<comment type="similarity">
    <text evidence="9">Belongs to the MntA antitoxin family.</text>
</comment>
<evidence type="ECO:0000313" key="12">
    <source>
        <dbReference type="Proteomes" id="UP001529272"/>
    </source>
</evidence>
<organism evidence="11 12">
    <name type="scientific">Mycobacterium intracellulare subsp. chimaera</name>
    <dbReference type="NCBI Taxonomy" id="222805"/>
    <lineage>
        <taxon>Bacteria</taxon>
        <taxon>Bacillati</taxon>
        <taxon>Actinomycetota</taxon>
        <taxon>Actinomycetes</taxon>
        <taxon>Mycobacteriales</taxon>
        <taxon>Mycobacteriaceae</taxon>
        <taxon>Mycobacterium</taxon>
        <taxon>Mycobacterium avium complex (MAC)</taxon>
    </lineage>
</organism>
<accession>A0ABT7P968</accession>
<dbReference type="SUPFAM" id="SSF81301">
    <property type="entry name" value="Nucleotidyltransferase"/>
    <property type="match status" value="1"/>
</dbReference>
<evidence type="ECO:0000256" key="3">
    <source>
        <dbReference type="ARBA" id="ARBA00022679"/>
    </source>
</evidence>
<feature type="domain" description="Polymerase nucleotidyl transferase" evidence="10">
    <location>
        <begin position="12"/>
        <end position="64"/>
    </location>
</feature>
<dbReference type="PANTHER" id="PTHR33571">
    <property type="entry name" value="SSL8005 PROTEIN"/>
    <property type="match status" value="1"/>
</dbReference>
<reference evidence="12" key="1">
    <citation type="submission" date="2023-06" db="EMBL/GenBank/DDBJ databases">
        <title>Itaconate inhibition of nontuberculous mycobacteria.</title>
        <authorList>
            <person name="Spilker T."/>
        </authorList>
    </citation>
    <scope>NUCLEOTIDE SEQUENCE [LARGE SCALE GENOMIC DNA]</scope>
    <source>
        <strain evidence="12">FLAC1071</strain>
    </source>
</reference>
<protein>
    <submittedName>
        <fullName evidence="11">Nucleotidyltransferase domain-containing protein</fullName>
    </submittedName>
</protein>
<evidence type="ECO:0000256" key="8">
    <source>
        <dbReference type="ARBA" id="ARBA00022842"/>
    </source>
</evidence>
<dbReference type="PANTHER" id="PTHR33571:SF12">
    <property type="entry name" value="BSL3053 PROTEIN"/>
    <property type="match status" value="1"/>
</dbReference>
<comment type="cofactor">
    <cofactor evidence="1">
        <name>Mg(2+)</name>
        <dbReference type="ChEBI" id="CHEBI:18420"/>
    </cofactor>
</comment>
<keyword evidence="4" id="KW-0548">Nucleotidyltransferase</keyword>
<evidence type="ECO:0000256" key="7">
    <source>
        <dbReference type="ARBA" id="ARBA00022840"/>
    </source>
</evidence>
<reference evidence="11 12" key="2">
    <citation type="submission" date="2023-06" db="EMBL/GenBank/DDBJ databases">
        <title>Itaconate inhibition of nontuberculous mycobacteria.</title>
        <authorList>
            <person name="Breen P."/>
            <person name="Zimbric M."/>
            <person name="Caverly L."/>
        </authorList>
    </citation>
    <scope>NUCLEOTIDE SEQUENCE [LARGE SCALE GENOMIC DNA]</scope>
    <source>
        <strain evidence="11 12">FLAC1071</strain>
    </source>
</reference>
<proteinExistence type="inferred from homology"/>
<evidence type="ECO:0000256" key="2">
    <source>
        <dbReference type="ARBA" id="ARBA00022649"/>
    </source>
</evidence>
<keyword evidence="5" id="KW-0479">Metal-binding</keyword>
<evidence type="ECO:0000256" key="6">
    <source>
        <dbReference type="ARBA" id="ARBA00022741"/>
    </source>
</evidence>
<dbReference type="CDD" id="cd05403">
    <property type="entry name" value="NT_KNTase_like"/>
    <property type="match status" value="1"/>
</dbReference>
<evidence type="ECO:0000313" key="11">
    <source>
        <dbReference type="EMBL" id="MDM3929840.1"/>
    </source>
</evidence>
<dbReference type="Gene3D" id="3.30.460.10">
    <property type="entry name" value="Beta Polymerase, domain 2"/>
    <property type="match status" value="1"/>
</dbReference>
<gene>
    <name evidence="11" type="ORF">QRB35_28070</name>
</gene>
<keyword evidence="6" id="KW-0547">Nucleotide-binding</keyword>
<keyword evidence="2" id="KW-1277">Toxin-antitoxin system</keyword>
<evidence type="ECO:0000256" key="4">
    <source>
        <dbReference type="ARBA" id="ARBA00022695"/>
    </source>
</evidence>
<sequence>MLARYGASNPRLFGSVAQGTAGPDSDIDILLDLSETGPGSRLSRLSGIRLELEQLLHMPVDVAYDGLLRRGVSESARGQVIAL</sequence>
<keyword evidence="3" id="KW-0808">Transferase</keyword>
<evidence type="ECO:0000256" key="9">
    <source>
        <dbReference type="ARBA" id="ARBA00038276"/>
    </source>
</evidence>
<keyword evidence="7" id="KW-0067">ATP-binding</keyword>
<dbReference type="Proteomes" id="UP001529272">
    <property type="component" value="Unassembled WGS sequence"/>
</dbReference>
<keyword evidence="12" id="KW-1185">Reference proteome</keyword>
<keyword evidence="8" id="KW-0460">Magnesium</keyword>
<name>A0ABT7P968_MYCIT</name>
<dbReference type="Pfam" id="PF01909">
    <property type="entry name" value="NTP_transf_2"/>
    <property type="match status" value="1"/>
</dbReference>
<dbReference type="EMBL" id="JASZZX010000048">
    <property type="protein sequence ID" value="MDM3929840.1"/>
    <property type="molecule type" value="Genomic_DNA"/>
</dbReference>